<reference evidence="1" key="1">
    <citation type="submission" date="2021-05" db="EMBL/GenBank/DDBJ databases">
        <authorList>
            <person name="Pan Q."/>
            <person name="Jouanno E."/>
            <person name="Zahm M."/>
            <person name="Klopp C."/>
            <person name="Cabau C."/>
            <person name="Louis A."/>
            <person name="Berthelot C."/>
            <person name="Parey E."/>
            <person name="Roest Crollius H."/>
            <person name="Montfort J."/>
            <person name="Robinson-Rechavi M."/>
            <person name="Bouchez O."/>
            <person name="Lampietro C."/>
            <person name="Lopez Roques C."/>
            <person name="Donnadieu C."/>
            <person name="Postlethwait J."/>
            <person name="Bobe J."/>
            <person name="Dillon D."/>
            <person name="Chandos A."/>
            <person name="von Hippel F."/>
            <person name="Guiguen Y."/>
        </authorList>
    </citation>
    <scope>NUCLEOTIDE SEQUENCE</scope>
    <source>
        <strain evidence="1">YG-Jan2019</strain>
    </source>
</reference>
<gene>
    <name evidence="1" type="ORF">DPEC_G00276480</name>
</gene>
<dbReference type="Proteomes" id="UP001157502">
    <property type="component" value="Chromosome 25"/>
</dbReference>
<name>A0ACC2FLI2_DALPE</name>
<protein>
    <submittedName>
        <fullName evidence="1">Uncharacterized protein</fullName>
    </submittedName>
</protein>
<keyword evidence="2" id="KW-1185">Reference proteome</keyword>
<dbReference type="EMBL" id="CM055752">
    <property type="protein sequence ID" value="KAJ7992241.1"/>
    <property type="molecule type" value="Genomic_DNA"/>
</dbReference>
<evidence type="ECO:0000313" key="2">
    <source>
        <dbReference type="Proteomes" id="UP001157502"/>
    </source>
</evidence>
<sequence length="138" mass="15756">MDGYLMSVICLLMRLLSVCSAQNEVQVISQTEPVLAVEGDDVILPCTLRSSNRPFYAVDESVEWQRNDLKPKEVHFYRSREDYNRDQNPVYKGRTSLFKKEMSNGNVSLKLTNVKISDAGKYTCFIPTLKEPNQANTD</sequence>
<evidence type="ECO:0000313" key="1">
    <source>
        <dbReference type="EMBL" id="KAJ7992241.1"/>
    </source>
</evidence>
<accession>A0ACC2FLI2</accession>
<comment type="caution">
    <text evidence="1">The sequence shown here is derived from an EMBL/GenBank/DDBJ whole genome shotgun (WGS) entry which is preliminary data.</text>
</comment>
<proteinExistence type="predicted"/>
<organism evidence="1 2">
    <name type="scientific">Dallia pectoralis</name>
    <name type="common">Alaska blackfish</name>
    <dbReference type="NCBI Taxonomy" id="75939"/>
    <lineage>
        <taxon>Eukaryota</taxon>
        <taxon>Metazoa</taxon>
        <taxon>Chordata</taxon>
        <taxon>Craniata</taxon>
        <taxon>Vertebrata</taxon>
        <taxon>Euteleostomi</taxon>
        <taxon>Actinopterygii</taxon>
        <taxon>Neopterygii</taxon>
        <taxon>Teleostei</taxon>
        <taxon>Protacanthopterygii</taxon>
        <taxon>Esociformes</taxon>
        <taxon>Umbridae</taxon>
        <taxon>Dallia</taxon>
    </lineage>
</organism>